<proteinExistence type="predicted"/>
<organism evidence="1 2">
    <name type="scientific">Trifolium medium</name>
    <dbReference type="NCBI Taxonomy" id="97028"/>
    <lineage>
        <taxon>Eukaryota</taxon>
        <taxon>Viridiplantae</taxon>
        <taxon>Streptophyta</taxon>
        <taxon>Embryophyta</taxon>
        <taxon>Tracheophyta</taxon>
        <taxon>Spermatophyta</taxon>
        <taxon>Magnoliopsida</taxon>
        <taxon>eudicotyledons</taxon>
        <taxon>Gunneridae</taxon>
        <taxon>Pentapetalae</taxon>
        <taxon>rosids</taxon>
        <taxon>fabids</taxon>
        <taxon>Fabales</taxon>
        <taxon>Fabaceae</taxon>
        <taxon>Papilionoideae</taxon>
        <taxon>50 kb inversion clade</taxon>
        <taxon>NPAAA clade</taxon>
        <taxon>Hologalegina</taxon>
        <taxon>IRL clade</taxon>
        <taxon>Trifolieae</taxon>
        <taxon>Trifolium</taxon>
    </lineage>
</organism>
<dbReference type="Proteomes" id="UP000265520">
    <property type="component" value="Unassembled WGS sequence"/>
</dbReference>
<reference evidence="1 2" key="1">
    <citation type="journal article" date="2018" name="Front. Plant Sci.">
        <title>Red Clover (Trifolium pratense) and Zigzag Clover (T. medium) - A Picture of Genomic Similarities and Differences.</title>
        <authorList>
            <person name="Dluhosova J."/>
            <person name="Istvanek J."/>
            <person name="Nedelnik J."/>
            <person name="Repkova J."/>
        </authorList>
    </citation>
    <scope>NUCLEOTIDE SEQUENCE [LARGE SCALE GENOMIC DNA]</scope>
    <source>
        <strain evidence="2">cv. 10/8</strain>
        <tissue evidence="1">Leaf</tissue>
    </source>
</reference>
<accession>A0A392PC13</accession>
<evidence type="ECO:0000313" key="2">
    <source>
        <dbReference type="Proteomes" id="UP000265520"/>
    </source>
</evidence>
<sequence>MRPTIKIRIHQFSILEVLLSETLPCATTIAVAFPRGSLQAPFFAAASCHQLVSSVRFCWNPFYSLWVPRLRRLGSARIWYFVTLVAF</sequence>
<name>A0A392PC13_9FABA</name>
<keyword evidence="2" id="KW-1185">Reference proteome</keyword>
<comment type="caution">
    <text evidence="1">The sequence shown here is derived from an EMBL/GenBank/DDBJ whole genome shotgun (WGS) entry which is preliminary data.</text>
</comment>
<protein>
    <submittedName>
        <fullName evidence="1">Uncharacterized protein</fullName>
    </submittedName>
</protein>
<dbReference type="AlphaFoldDB" id="A0A392PC13"/>
<evidence type="ECO:0000313" key="1">
    <source>
        <dbReference type="EMBL" id="MCI09643.1"/>
    </source>
</evidence>
<dbReference type="EMBL" id="LXQA010073368">
    <property type="protein sequence ID" value="MCI09643.1"/>
    <property type="molecule type" value="Genomic_DNA"/>
</dbReference>